<accession>A0AB39L6R9</accession>
<organism evidence="2">
    <name type="scientific">Sinomonas puerhi</name>
    <dbReference type="NCBI Taxonomy" id="3238584"/>
    <lineage>
        <taxon>Bacteria</taxon>
        <taxon>Bacillati</taxon>
        <taxon>Actinomycetota</taxon>
        <taxon>Actinomycetes</taxon>
        <taxon>Micrococcales</taxon>
        <taxon>Micrococcaceae</taxon>
        <taxon>Sinomonas</taxon>
    </lineage>
</organism>
<dbReference type="PANTHER" id="PTHR11014">
    <property type="entry name" value="PEPTIDASE M20 FAMILY MEMBER"/>
    <property type="match status" value="1"/>
</dbReference>
<dbReference type="Pfam" id="PF01546">
    <property type="entry name" value="Peptidase_M20"/>
    <property type="match status" value="1"/>
</dbReference>
<protein>
    <submittedName>
        <fullName evidence="2">Amidohydrolase</fullName>
    </submittedName>
</protein>
<dbReference type="GO" id="GO:0046872">
    <property type="term" value="F:metal ion binding"/>
    <property type="evidence" value="ECO:0007669"/>
    <property type="project" value="UniProtKB-KW"/>
</dbReference>
<feature type="binding site" evidence="1">
    <location>
        <position position="370"/>
    </location>
    <ligand>
        <name>Mn(2+)</name>
        <dbReference type="ChEBI" id="CHEBI:29035"/>
        <label>2</label>
    </ligand>
</feature>
<dbReference type="InterPro" id="IPR036264">
    <property type="entry name" value="Bact_exopeptidase_dim_dom"/>
</dbReference>
<dbReference type="RefSeq" id="WP_307957136.1">
    <property type="nucleotide sequence ID" value="NZ_CP163302.1"/>
</dbReference>
<dbReference type="PIRSF" id="PIRSF005962">
    <property type="entry name" value="Pept_M20D_amidohydro"/>
    <property type="match status" value="1"/>
</dbReference>
<evidence type="ECO:0000313" key="2">
    <source>
        <dbReference type="EMBL" id="XDP46581.1"/>
    </source>
</evidence>
<feature type="binding site" evidence="1">
    <location>
        <position position="147"/>
    </location>
    <ligand>
        <name>Mn(2+)</name>
        <dbReference type="ChEBI" id="CHEBI:29035"/>
        <label>2</label>
    </ligand>
</feature>
<keyword evidence="1" id="KW-0464">Manganese</keyword>
<sequence length="399" mass="42421">MRNYTTETEPTPLVGPRLEALLPELIAFRRDLHSHPELSFHEYRTTDRLASRLEAAGLTPRRLEGTGVVVDIGSGPIATAVRGDIDALPIIEETGLPFASRNHGVTHACGHDVHTTVALGVALALAELDRERPLGATVRVIFQPAEETMPGGAVSCIDQGVLSGVPRIMALHCDPRIEVGRIGTRIGPITSASDTIRISLTGRGGHTSRPHLTEDLVFALAQIAINVPAVLSRRVDVRSGVSMVWGQISAGAAPNAIPASGSMAGTMRCLDREAWHSAGELLDEVVQQVAAPYGVDVSLEHTRGVPPVVNSEHETALLEAAARAELGEDAVVLTPQSMGGEDFAWFLAEVPGSMFRLGTHTPGGEEYDLHRGDYIVDEAAIGYGVQVLTAAALRSIRDL</sequence>
<feature type="binding site" evidence="1">
    <location>
        <position position="109"/>
    </location>
    <ligand>
        <name>Mn(2+)</name>
        <dbReference type="ChEBI" id="CHEBI:29035"/>
        <label>2</label>
    </ligand>
</feature>
<dbReference type="EMBL" id="CP163302">
    <property type="protein sequence ID" value="XDP46581.1"/>
    <property type="molecule type" value="Genomic_DNA"/>
</dbReference>
<dbReference type="PANTHER" id="PTHR11014:SF63">
    <property type="entry name" value="METALLOPEPTIDASE, PUTATIVE (AFU_ORTHOLOGUE AFUA_6G09600)-RELATED"/>
    <property type="match status" value="1"/>
</dbReference>
<dbReference type="InterPro" id="IPR002933">
    <property type="entry name" value="Peptidase_M20"/>
</dbReference>
<dbReference type="KEGG" id="spue:AB5L97_06095"/>
<feature type="binding site" evidence="1">
    <location>
        <position position="111"/>
    </location>
    <ligand>
        <name>Mn(2+)</name>
        <dbReference type="ChEBI" id="CHEBI:29035"/>
        <label>2</label>
    </ligand>
</feature>
<comment type="cofactor">
    <cofactor evidence="1">
        <name>Mn(2+)</name>
        <dbReference type="ChEBI" id="CHEBI:29035"/>
    </cofactor>
    <text evidence="1">The Mn(2+) ion enhances activity.</text>
</comment>
<feature type="binding site" evidence="1">
    <location>
        <position position="172"/>
    </location>
    <ligand>
        <name>Mn(2+)</name>
        <dbReference type="ChEBI" id="CHEBI:29035"/>
        <label>2</label>
    </ligand>
</feature>
<dbReference type="SUPFAM" id="SSF53187">
    <property type="entry name" value="Zn-dependent exopeptidases"/>
    <property type="match status" value="1"/>
</dbReference>
<keyword evidence="1" id="KW-0479">Metal-binding</keyword>
<name>A0AB39L6R9_9MICC</name>
<dbReference type="GO" id="GO:0016787">
    <property type="term" value="F:hydrolase activity"/>
    <property type="evidence" value="ECO:0007669"/>
    <property type="project" value="InterPro"/>
</dbReference>
<reference evidence="2" key="1">
    <citation type="submission" date="2024-07" db="EMBL/GenBank/DDBJ databases">
        <authorList>
            <person name="fu j."/>
        </authorList>
    </citation>
    <scope>NUCLEOTIDE SEQUENCE</scope>
    <source>
        <strain evidence="2">P10A9</strain>
    </source>
</reference>
<dbReference type="InterPro" id="IPR017439">
    <property type="entry name" value="Amidohydrolase"/>
</dbReference>
<gene>
    <name evidence="2" type="ORF">AB5L97_06095</name>
</gene>
<proteinExistence type="predicted"/>
<dbReference type="AlphaFoldDB" id="A0AB39L6R9"/>
<dbReference type="NCBIfam" id="TIGR01891">
    <property type="entry name" value="amidohydrolases"/>
    <property type="match status" value="1"/>
</dbReference>
<evidence type="ECO:0000256" key="1">
    <source>
        <dbReference type="PIRSR" id="PIRSR005962-1"/>
    </source>
</evidence>
<dbReference type="Gene3D" id="3.30.70.360">
    <property type="match status" value="1"/>
</dbReference>
<dbReference type="SUPFAM" id="SSF55031">
    <property type="entry name" value="Bacterial exopeptidase dimerisation domain"/>
    <property type="match status" value="1"/>
</dbReference>
<dbReference type="Gene3D" id="3.40.630.10">
    <property type="entry name" value="Zn peptidases"/>
    <property type="match status" value="1"/>
</dbReference>